<gene>
    <name evidence="6" type="ORF">D9613_012060</name>
</gene>
<evidence type="ECO:0000256" key="3">
    <source>
        <dbReference type="ARBA" id="ARBA00022989"/>
    </source>
</evidence>
<feature type="transmembrane region" description="Helical" evidence="5">
    <location>
        <begin position="28"/>
        <end position="50"/>
    </location>
</feature>
<comment type="caution">
    <text evidence="6">The sequence shown here is derived from an EMBL/GenBank/DDBJ whole genome shotgun (WGS) entry which is preliminary data.</text>
</comment>
<dbReference type="PANTHER" id="PTHR23501:SF87">
    <property type="entry name" value="SIDEROPHORE IRON TRANSPORTER 2"/>
    <property type="match status" value="1"/>
</dbReference>
<feature type="transmembrane region" description="Helical" evidence="5">
    <location>
        <begin position="286"/>
        <end position="311"/>
    </location>
</feature>
<dbReference type="GO" id="GO:0022857">
    <property type="term" value="F:transmembrane transporter activity"/>
    <property type="evidence" value="ECO:0007669"/>
    <property type="project" value="TreeGrafter"/>
</dbReference>
<reference evidence="6 7" key="1">
    <citation type="submission" date="2019-12" db="EMBL/GenBank/DDBJ databases">
        <authorList>
            <person name="Floudas D."/>
            <person name="Bentzer J."/>
            <person name="Ahren D."/>
            <person name="Johansson T."/>
            <person name="Persson P."/>
            <person name="Tunlid A."/>
        </authorList>
    </citation>
    <scope>NUCLEOTIDE SEQUENCE [LARGE SCALE GENOMIC DNA]</scope>
    <source>
        <strain evidence="6 7">CBS 102.39</strain>
    </source>
</reference>
<dbReference type="Gene3D" id="1.20.1250.20">
    <property type="entry name" value="MFS general substrate transporter like domains"/>
    <property type="match status" value="1"/>
</dbReference>
<evidence type="ECO:0000313" key="6">
    <source>
        <dbReference type="EMBL" id="KAF4609696.1"/>
    </source>
</evidence>
<evidence type="ECO:0000313" key="7">
    <source>
        <dbReference type="Proteomes" id="UP000521872"/>
    </source>
</evidence>
<keyword evidence="7" id="KW-1185">Reference proteome</keyword>
<evidence type="ECO:0000256" key="4">
    <source>
        <dbReference type="ARBA" id="ARBA00023136"/>
    </source>
</evidence>
<feature type="transmembrane region" description="Helical" evidence="5">
    <location>
        <begin position="364"/>
        <end position="383"/>
    </location>
</feature>
<protein>
    <submittedName>
        <fullName evidence="6">Uncharacterized protein</fullName>
    </submittedName>
</protein>
<dbReference type="PANTHER" id="PTHR23501">
    <property type="entry name" value="MAJOR FACILITATOR SUPERFAMILY"/>
    <property type="match status" value="1"/>
</dbReference>
<dbReference type="InterPro" id="IPR036259">
    <property type="entry name" value="MFS_trans_sf"/>
</dbReference>
<dbReference type="Proteomes" id="UP000521872">
    <property type="component" value="Unassembled WGS sequence"/>
</dbReference>
<sequence>MISMPFIINGFVGSNVAQGVLNGAGWRWGYGMFAILIPATLSPLVITLLWNEWRAKKLGIVSDKDSDRESTAGMSFIQKVQDFLSRLDAFGLLLLGTAVALILLPLTLARTTAKGGWNNPSMIAMIVIGCVLVPVYAIWDTKFAKHPIIPMRFVKNRSILFAALIGGFDFISFYISYSYLYSFIVIVKPWSDVNINYFTQTQTVALTVFGIAAGGAMIYLRRSKPLMIAGLCIRLLGCGLMIHSRGANASDAEVVWSQLLQGIGGGMTAVTIQVSAQAAAPHADVAMATAVVLLITEIGGAIGSAIAGSIWTDLMPQKLALHLPFIDEETRAALYGSLTSILLLERDDPIRQGVTAAYDDVMKIMTIAATAFAVVPLILALFMPNWYLGDQQNAVENVDLKGEKVENPDVVERPSHA</sequence>
<evidence type="ECO:0000256" key="5">
    <source>
        <dbReference type="SAM" id="Phobius"/>
    </source>
</evidence>
<evidence type="ECO:0000256" key="1">
    <source>
        <dbReference type="ARBA" id="ARBA00004141"/>
    </source>
</evidence>
<feature type="transmembrane region" description="Helical" evidence="5">
    <location>
        <begin position="121"/>
        <end position="139"/>
    </location>
</feature>
<dbReference type="AlphaFoldDB" id="A0A8H4QFG0"/>
<comment type="subcellular location">
    <subcellularLocation>
        <location evidence="1">Membrane</location>
        <topology evidence="1">Multi-pass membrane protein</topology>
    </subcellularLocation>
</comment>
<name>A0A8H4QFG0_9AGAR</name>
<proteinExistence type="predicted"/>
<dbReference type="SUPFAM" id="SSF103473">
    <property type="entry name" value="MFS general substrate transporter"/>
    <property type="match status" value="1"/>
</dbReference>
<keyword evidence="2 5" id="KW-0812">Transmembrane</keyword>
<keyword evidence="3 5" id="KW-1133">Transmembrane helix</keyword>
<dbReference type="EMBL" id="JAACJL010000060">
    <property type="protein sequence ID" value="KAF4609696.1"/>
    <property type="molecule type" value="Genomic_DNA"/>
</dbReference>
<organism evidence="6 7">
    <name type="scientific">Agrocybe pediades</name>
    <dbReference type="NCBI Taxonomy" id="84607"/>
    <lineage>
        <taxon>Eukaryota</taxon>
        <taxon>Fungi</taxon>
        <taxon>Dikarya</taxon>
        <taxon>Basidiomycota</taxon>
        <taxon>Agaricomycotina</taxon>
        <taxon>Agaricomycetes</taxon>
        <taxon>Agaricomycetidae</taxon>
        <taxon>Agaricales</taxon>
        <taxon>Agaricineae</taxon>
        <taxon>Strophariaceae</taxon>
        <taxon>Agrocybe</taxon>
    </lineage>
</organism>
<dbReference type="GO" id="GO:0005886">
    <property type="term" value="C:plasma membrane"/>
    <property type="evidence" value="ECO:0007669"/>
    <property type="project" value="TreeGrafter"/>
</dbReference>
<evidence type="ECO:0000256" key="2">
    <source>
        <dbReference type="ARBA" id="ARBA00022692"/>
    </source>
</evidence>
<feature type="transmembrane region" description="Helical" evidence="5">
    <location>
        <begin position="159"/>
        <end position="177"/>
    </location>
</feature>
<feature type="transmembrane region" description="Helical" evidence="5">
    <location>
        <begin position="89"/>
        <end position="109"/>
    </location>
</feature>
<keyword evidence="4 5" id="KW-0472">Membrane</keyword>
<accession>A0A8H4QFG0</accession>
<feature type="transmembrane region" description="Helical" evidence="5">
    <location>
        <begin position="197"/>
        <end position="219"/>
    </location>
</feature>